<dbReference type="RefSeq" id="WP_343786919.1">
    <property type="nucleotide sequence ID" value="NZ_BAAAFH010000011.1"/>
</dbReference>
<feature type="coiled-coil region" evidence="1">
    <location>
        <begin position="109"/>
        <end position="136"/>
    </location>
</feature>
<dbReference type="PROSITE" id="PS50943">
    <property type="entry name" value="HTH_CROC1"/>
    <property type="match status" value="1"/>
</dbReference>
<sequence length="139" mass="16018">MTHATKNPRIHQGRNVKRFREMLGIKQDALAFELGEDWNQQKISLLEQKETIDTPLLSQISEALKIPVEAIQNFDEEQAVNVIANTFGDNSIGYQKNENPIFNPVDQILKLHEEKIALYERMLKEKDEMMARLEKLVGG</sequence>
<dbReference type="InterPro" id="IPR001387">
    <property type="entry name" value="Cro/C1-type_HTH"/>
</dbReference>
<accession>A0ABP3Y4X3</accession>
<comment type="caution">
    <text evidence="3">The sequence shown here is derived from an EMBL/GenBank/DDBJ whole genome shotgun (WGS) entry which is preliminary data.</text>
</comment>
<feature type="domain" description="HTH cro/C1-type" evidence="2">
    <location>
        <begin position="16"/>
        <end position="71"/>
    </location>
</feature>
<keyword evidence="4" id="KW-1185">Reference proteome</keyword>
<evidence type="ECO:0000313" key="4">
    <source>
        <dbReference type="Proteomes" id="UP001501126"/>
    </source>
</evidence>
<dbReference type="InterPro" id="IPR010982">
    <property type="entry name" value="Lambda_DNA-bd_dom_sf"/>
</dbReference>
<reference evidence="4" key="1">
    <citation type="journal article" date="2019" name="Int. J. Syst. Evol. Microbiol.">
        <title>The Global Catalogue of Microorganisms (GCM) 10K type strain sequencing project: providing services to taxonomists for standard genome sequencing and annotation.</title>
        <authorList>
            <consortium name="The Broad Institute Genomics Platform"/>
            <consortium name="The Broad Institute Genome Sequencing Center for Infectious Disease"/>
            <person name="Wu L."/>
            <person name="Ma J."/>
        </authorList>
    </citation>
    <scope>NUCLEOTIDE SEQUENCE [LARGE SCALE GENOMIC DNA]</scope>
    <source>
        <strain evidence="4">JCM 16083</strain>
    </source>
</reference>
<evidence type="ECO:0000256" key="1">
    <source>
        <dbReference type="SAM" id="Coils"/>
    </source>
</evidence>
<gene>
    <name evidence="3" type="ORF">GCM10009118_18450</name>
</gene>
<dbReference type="CDD" id="cd00093">
    <property type="entry name" value="HTH_XRE"/>
    <property type="match status" value="1"/>
</dbReference>
<evidence type="ECO:0000259" key="2">
    <source>
        <dbReference type="PROSITE" id="PS50943"/>
    </source>
</evidence>
<keyword evidence="1" id="KW-0175">Coiled coil</keyword>
<evidence type="ECO:0000313" key="3">
    <source>
        <dbReference type="EMBL" id="GAA0875436.1"/>
    </source>
</evidence>
<protein>
    <submittedName>
        <fullName evidence="3">Helix-turn-helix transcriptional regulator</fullName>
    </submittedName>
</protein>
<organism evidence="3 4">
    <name type="scientific">Wandonia haliotis</name>
    <dbReference type="NCBI Taxonomy" id="574963"/>
    <lineage>
        <taxon>Bacteria</taxon>
        <taxon>Pseudomonadati</taxon>
        <taxon>Bacteroidota</taxon>
        <taxon>Flavobacteriia</taxon>
        <taxon>Flavobacteriales</taxon>
        <taxon>Crocinitomicaceae</taxon>
        <taxon>Wandonia</taxon>
    </lineage>
</organism>
<dbReference type="SUPFAM" id="SSF47413">
    <property type="entry name" value="lambda repressor-like DNA-binding domains"/>
    <property type="match status" value="1"/>
</dbReference>
<dbReference type="Proteomes" id="UP001501126">
    <property type="component" value="Unassembled WGS sequence"/>
</dbReference>
<proteinExistence type="predicted"/>
<dbReference type="Gene3D" id="1.10.260.40">
    <property type="entry name" value="lambda repressor-like DNA-binding domains"/>
    <property type="match status" value="1"/>
</dbReference>
<dbReference type="EMBL" id="BAAAFH010000011">
    <property type="protein sequence ID" value="GAA0875436.1"/>
    <property type="molecule type" value="Genomic_DNA"/>
</dbReference>
<name>A0ABP3Y4X3_9FLAO</name>